<feature type="transmembrane region" description="Helical" evidence="1">
    <location>
        <begin position="6"/>
        <end position="26"/>
    </location>
</feature>
<evidence type="ECO:0000256" key="1">
    <source>
        <dbReference type="SAM" id="Phobius"/>
    </source>
</evidence>
<sequence>MGLKQYLSITEMPVLFGALLTFSIWVGGQIVERVTSTPFIEYSFSWQENDDYGNWKQQYVTQIHDCMRDPIDEPPPHILNIVLRNLSADQLLDDITIAFRTPVGSGSRVLGTQLISRAPALKKDGAEVCESHYAAVSSVTFHPRWEYVFSVAFTEKELPIVFLDSSSSAVVLEESSIKTRIVRNEVTLLFVGLVASLLLAFLFIWVHWPSTKKAERGGGGE</sequence>
<reference evidence="2" key="1">
    <citation type="submission" date="2022-06" db="EMBL/GenBank/DDBJ databases">
        <title>A novel DMS-producing enzyme.</title>
        <authorList>
            <person name="Zhang Y."/>
        </authorList>
    </citation>
    <scope>NUCLEOTIDE SEQUENCE</scope>
    <source>
        <strain evidence="2">RT37</strain>
    </source>
</reference>
<evidence type="ECO:0000313" key="2">
    <source>
        <dbReference type="EMBL" id="XBO71461.1"/>
    </source>
</evidence>
<keyword evidence="1" id="KW-1133">Transmembrane helix</keyword>
<accession>A0AAU7KIV2</accession>
<dbReference type="EMBL" id="CP098827">
    <property type="protein sequence ID" value="XBO71461.1"/>
    <property type="molecule type" value="Genomic_DNA"/>
</dbReference>
<proteinExistence type="predicted"/>
<keyword evidence="1" id="KW-0812">Transmembrane</keyword>
<gene>
    <name evidence="2" type="ORF">NFG58_01725</name>
</gene>
<organism evidence="2">
    <name type="scientific">Halomonas sp. RT37</name>
    <dbReference type="NCBI Taxonomy" id="2950872"/>
    <lineage>
        <taxon>Bacteria</taxon>
        <taxon>Pseudomonadati</taxon>
        <taxon>Pseudomonadota</taxon>
        <taxon>Gammaproteobacteria</taxon>
        <taxon>Oceanospirillales</taxon>
        <taxon>Halomonadaceae</taxon>
        <taxon>Halomonas</taxon>
    </lineage>
</organism>
<dbReference type="RefSeq" id="WP_253555066.1">
    <property type="nucleotide sequence ID" value="NZ_CP098827.1"/>
</dbReference>
<keyword evidence="1" id="KW-0472">Membrane</keyword>
<protein>
    <submittedName>
        <fullName evidence="2">Uncharacterized protein</fullName>
    </submittedName>
</protein>
<name>A0AAU7KIV2_9GAMM</name>
<dbReference type="AlphaFoldDB" id="A0AAU7KIV2"/>
<feature type="transmembrane region" description="Helical" evidence="1">
    <location>
        <begin position="186"/>
        <end position="208"/>
    </location>
</feature>